<comment type="pathway">
    <text evidence="7">tRNA modification; N(7)-methylguanine-tRNA biosynthesis.</text>
</comment>
<name>A0A849A855_9ACTN</name>
<comment type="similarity">
    <text evidence="7">Belongs to the class I-like SAM-binding methyltransferase superfamily. TrmB family.</text>
</comment>
<dbReference type="Gene3D" id="3.40.50.150">
    <property type="entry name" value="Vaccinia Virus protein VP39"/>
    <property type="match status" value="1"/>
</dbReference>
<feature type="binding site" evidence="7">
    <location>
        <position position="107"/>
    </location>
    <ligand>
        <name>S-adenosyl-L-methionine</name>
        <dbReference type="ChEBI" id="CHEBI:59789"/>
    </ligand>
</feature>
<keyword evidence="5 7" id="KW-0949">S-adenosyl-L-methionine</keyword>
<accession>A0A849A855</accession>
<dbReference type="EC" id="2.1.1.33" evidence="7"/>
<evidence type="ECO:0000313" key="8">
    <source>
        <dbReference type="EMBL" id="NNG36739.1"/>
    </source>
</evidence>
<dbReference type="PANTHER" id="PTHR23417">
    <property type="entry name" value="3-DEOXY-D-MANNO-OCTULOSONIC-ACID TRANSFERASE/TRNA GUANINE-N 7 - -METHYLTRANSFERASE"/>
    <property type="match status" value="1"/>
</dbReference>
<dbReference type="UniPathway" id="UPA00989"/>
<feature type="binding site" evidence="7">
    <location>
        <position position="80"/>
    </location>
    <ligand>
        <name>S-adenosyl-L-methionine</name>
        <dbReference type="ChEBI" id="CHEBI:59789"/>
    </ligand>
</feature>
<keyword evidence="9" id="KW-1185">Reference proteome</keyword>
<evidence type="ECO:0000256" key="3">
    <source>
        <dbReference type="ARBA" id="ARBA00022603"/>
    </source>
</evidence>
<sequence>MVSFTPRGGRMNQVQRKAFDTYAERWYLEGDDVAAAGQQLDAAALFGRKAPLVIEIGSGMGESTAAMAAARPDINLLAVEVYKPGVAQTMHHLAKTGVENVRILRADAAAVLTQLVPEQSVDEVWLFFPDPWPKTRHHKRRLVTEDFAELVASRLRKGGVFRLATDWEPYAEQMLAACTPVKALRNPHAGWAPRPEFRPRTRFERRGLNEGRQIWDLEFIRR</sequence>
<comment type="caution">
    <text evidence="7">Lacks conserved residue(s) required for the propagation of feature annotation.</text>
</comment>
<protein>
    <recommendedName>
        <fullName evidence="7">tRNA (guanine-N(7)-)-methyltransferase</fullName>
        <ecNumber evidence="7">2.1.1.33</ecNumber>
    </recommendedName>
    <alternativeName>
        <fullName evidence="7">tRNA (guanine(46)-N(7))-methyltransferase</fullName>
    </alternativeName>
    <alternativeName>
        <fullName evidence="7">tRNA(m7G46)-methyltransferase</fullName>
    </alternativeName>
</protein>
<dbReference type="GO" id="GO:0008176">
    <property type="term" value="F:tRNA (guanine(46)-N7)-methyltransferase activity"/>
    <property type="evidence" value="ECO:0007669"/>
    <property type="project" value="UniProtKB-UniRule"/>
</dbReference>
<gene>
    <name evidence="7 8" type="primary">trmB</name>
    <name evidence="8" type="ORF">HKD39_13665</name>
</gene>
<dbReference type="HAMAP" id="MF_01057">
    <property type="entry name" value="tRNA_methyltr_TrmB"/>
    <property type="match status" value="1"/>
</dbReference>
<keyword evidence="6 7" id="KW-0819">tRNA processing</keyword>
<dbReference type="AlphaFoldDB" id="A0A849A855"/>
<keyword evidence="4 7" id="KW-0808">Transferase</keyword>
<dbReference type="InterPro" id="IPR055361">
    <property type="entry name" value="tRNA_methyltr_TrmB_bact"/>
</dbReference>
<evidence type="ECO:0000256" key="7">
    <source>
        <dbReference type="HAMAP-Rule" id="MF_01057"/>
    </source>
</evidence>
<dbReference type="CDD" id="cd02440">
    <property type="entry name" value="AdoMet_MTases"/>
    <property type="match status" value="1"/>
</dbReference>
<keyword evidence="3 7" id="KW-0489">Methyltransferase</keyword>
<dbReference type="InterPro" id="IPR003358">
    <property type="entry name" value="tRNA_(Gua-N-7)_MeTrfase_Trmb"/>
</dbReference>
<comment type="function">
    <text evidence="2 7">Catalyzes the formation of N(7)-methylguanine at position 46 (m7G46) in tRNA.</text>
</comment>
<dbReference type="PANTHER" id="PTHR23417:SF14">
    <property type="entry name" value="PENTACOTRIPEPTIDE-REPEAT REGION OF PRORP DOMAIN-CONTAINING PROTEIN"/>
    <property type="match status" value="1"/>
</dbReference>
<feature type="binding site" evidence="7">
    <location>
        <position position="166"/>
    </location>
    <ligand>
        <name>substrate</name>
    </ligand>
</feature>
<dbReference type="GO" id="GO:0043527">
    <property type="term" value="C:tRNA methyltransferase complex"/>
    <property type="evidence" value="ECO:0007669"/>
    <property type="project" value="TreeGrafter"/>
</dbReference>
<evidence type="ECO:0000256" key="5">
    <source>
        <dbReference type="ARBA" id="ARBA00022691"/>
    </source>
</evidence>
<dbReference type="Proteomes" id="UP000562984">
    <property type="component" value="Unassembled WGS sequence"/>
</dbReference>
<comment type="catalytic activity">
    <reaction evidence="1 7">
        <text>guanosine(46) in tRNA + S-adenosyl-L-methionine = N(7)-methylguanosine(46) in tRNA + S-adenosyl-L-homocysteine</text>
        <dbReference type="Rhea" id="RHEA:42708"/>
        <dbReference type="Rhea" id="RHEA-COMP:10188"/>
        <dbReference type="Rhea" id="RHEA-COMP:10189"/>
        <dbReference type="ChEBI" id="CHEBI:57856"/>
        <dbReference type="ChEBI" id="CHEBI:59789"/>
        <dbReference type="ChEBI" id="CHEBI:74269"/>
        <dbReference type="ChEBI" id="CHEBI:74480"/>
        <dbReference type="EC" id="2.1.1.33"/>
    </reaction>
</comment>
<dbReference type="SUPFAM" id="SSF53335">
    <property type="entry name" value="S-adenosyl-L-methionine-dependent methyltransferases"/>
    <property type="match status" value="1"/>
</dbReference>
<evidence type="ECO:0000256" key="6">
    <source>
        <dbReference type="ARBA" id="ARBA00022694"/>
    </source>
</evidence>
<evidence type="ECO:0000256" key="1">
    <source>
        <dbReference type="ARBA" id="ARBA00000142"/>
    </source>
</evidence>
<evidence type="ECO:0000256" key="4">
    <source>
        <dbReference type="ARBA" id="ARBA00022679"/>
    </source>
</evidence>
<dbReference type="NCBIfam" id="TIGR00091">
    <property type="entry name" value="tRNA (guanosine(46)-N7)-methyltransferase TrmB"/>
    <property type="match status" value="1"/>
</dbReference>
<dbReference type="PROSITE" id="PS51625">
    <property type="entry name" value="SAM_MT_TRMB"/>
    <property type="match status" value="1"/>
</dbReference>
<dbReference type="EMBL" id="JABEND010000008">
    <property type="protein sequence ID" value="NNG36739.1"/>
    <property type="molecule type" value="Genomic_DNA"/>
</dbReference>
<proteinExistence type="inferred from homology"/>
<organism evidence="8 9">
    <name type="scientific">Nakamurella aerolata</name>
    <dbReference type="NCBI Taxonomy" id="1656892"/>
    <lineage>
        <taxon>Bacteria</taxon>
        <taxon>Bacillati</taxon>
        <taxon>Actinomycetota</taxon>
        <taxon>Actinomycetes</taxon>
        <taxon>Nakamurellales</taxon>
        <taxon>Nakamurellaceae</taxon>
        <taxon>Nakamurella</taxon>
    </lineage>
</organism>
<feature type="binding site" evidence="7">
    <location>
        <position position="130"/>
    </location>
    <ligand>
        <name>S-adenosyl-L-methionine</name>
        <dbReference type="ChEBI" id="CHEBI:59789"/>
    </ligand>
</feature>
<comment type="caution">
    <text evidence="8">The sequence shown here is derived from an EMBL/GenBank/DDBJ whole genome shotgun (WGS) entry which is preliminary data.</text>
</comment>
<dbReference type="InterPro" id="IPR029063">
    <property type="entry name" value="SAM-dependent_MTases_sf"/>
</dbReference>
<reference evidence="8 9" key="1">
    <citation type="submission" date="2020-05" db="EMBL/GenBank/DDBJ databases">
        <title>Nakamurella sp. DB0629 isolated from air conditioner.</title>
        <authorList>
            <person name="Kim D.H."/>
            <person name="Kim D.-U."/>
        </authorList>
    </citation>
    <scope>NUCLEOTIDE SEQUENCE [LARGE SCALE GENOMIC DNA]</scope>
    <source>
        <strain evidence="8 9">DB0629</strain>
    </source>
</reference>
<dbReference type="Pfam" id="PF02390">
    <property type="entry name" value="Methyltransf_4"/>
    <property type="match status" value="1"/>
</dbReference>
<feature type="binding site" evidence="7">
    <location>
        <position position="134"/>
    </location>
    <ligand>
        <name>substrate</name>
    </ligand>
</feature>
<evidence type="ECO:0000313" key="9">
    <source>
        <dbReference type="Proteomes" id="UP000562984"/>
    </source>
</evidence>
<evidence type="ECO:0000256" key="2">
    <source>
        <dbReference type="ARBA" id="ARBA00003015"/>
    </source>
</evidence>
<feature type="binding site" evidence="7">
    <location>
        <position position="55"/>
    </location>
    <ligand>
        <name>S-adenosyl-L-methionine</name>
        <dbReference type="ChEBI" id="CHEBI:59789"/>
    </ligand>
</feature>
<feature type="binding site" evidence="7">
    <location>
        <begin position="201"/>
        <end position="204"/>
    </location>
    <ligand>
        <name>substrate</name>
    </ligand>
</feature>